<evidence type="ECO:0000256" key="2">
    <source>
        <dbReference type="SAM" id="SignalP"/>
    </source>
</evidence>
<evidence type="ECO:0000313" key="4">
    <source>
        <dbReference type="Proteomes" id="UP000324222"/>
    </source>
</evidence>
<feature type="chain" id="PRO_5023131058" description="Secreted protein" evidence="2">
    <location>
        <begin position="18"/>
        <end position="68"/>
    </location>
</feature>
<gene>
    <name evidence="3" type="ORF">E2C01_033453</name>
</gene>
<feature type="region of interest" description="Disordered" evidence="1">
    <location>
        <begin position="26"/>
        <end position="49"/>
    </location>
</feature>
<sequence length="68" mass="7028">MTSVAMCALSLIVGIKASPGFPFSQNQRASGGVGGPRRLANRERRGGGRCQGPCPLVKLAILQGMCAK</sequence>
<dbReference type="Proteomes" id="UP000324222">
    <property type="component" value="Unassembled WGS sequence"/>
</dbReference>
<reference evidence="3 4" key="1">
    <citation type="submission" date="2019-05" db="EMBL/GenBank/DDBJ databases">
        <title>Another draft genome of Portunus trituberculatus and its Hox gene families provides insights of decapod evolution.</title>
        <authorList>
            <person name="Jeong J.-H."/>
            <person name="Song I."/>
            <person name="Kim S."/>
            <person name="Choi T."/>
            <person name="Kim D."/>
            <person name="Ryu S."/>
            <person name="Kim W."/>
        </authorList>
    </citation>
    <scope>NUCLEOTIDE SEQUENCE [LARGE SCALE GENOMIC DNA]</scope>
    <source>
        <tissue evidence="3">Muscle</tissue>
    </source>
</reference>
<accession>A0A5B7EYQ4</accession>
<evidence type="ECO:0008006" key="5">
    <source>
        <dbReference type="Google" id="ProtNLM"/>
    </source>
</evidence>
<keyword evidence="2" id="KW-0732">Signal</keyword>
<protein>
    <recommendedName>
        <fullName evidence="5">Secreted protein</fullName>
    </recommendedName>
</protein>
<comment type="caution">
    <text evidence="3">The sequence shown here is derived from an EMBL/GenBank/DDBJ whole genome shotgun (WGS) entry which is preliminary data.</text>
</comment>
<keyword evidence="4" id="KW-1185">Reference proteome</keyword>
<evidence type="ECO:0000256" key="1">
    <source>
        <dbReference type="SAM" id="MobiDB-lite"/>
    </source>
</evidence>
<proteinExistence type="predicted"/>
<name>A0A5B7EYQ4_PORTR</name>
<evidence type="ECO:0000313" key="3">
    <source>
        <dbReference type="EMBL" id="MPC39901.1"/>
    </source>
</evidence>
<dbReference type="EMBL" id="VSRR010004513">
    <property type="protein sequence ID" value="MPC39901.1"/>
    <property type="molecule type" value="Genomic_DNA"/>
</dbReference>
<feature type="signal peptide" evidence="2">
    <location>
        <begin position="1"/>
        <end position="17"/>
    </location>
</feature>
<organism evidence="3 4">
    <name type="scientific">Portunus trituberculatus</name>
    <name type="common">Swimming crab</name>
    <name type="synonym">Neptunus trituberculatus</name>
    <dbReference type="NCBI Taxonomy" id="210409"/>
    <lineage>
        <taxon>Eukaryota</taxon>
        <taxon>Metazoa</taxon>
        <taxon>Ecdysozoa</taxon>
        <taxon>Arthropoda</taxon>
        <taxon>Crustacea</taxon>
        <taxon>Multicrustacea</taxon>
        <taxon>Malacostraca</taxon>
        <taxon>Eumalacostraca</taxon>
        <taxon>Eucarida</taxon>
        <taxon>Decapoda</taxon>
        <taxon>Pleocyemata</taxon>
        <taxon>Brachyura</taxon>
        <taxon>Eubrachyura</taxon>
        <taxon>Portunoidea</taxon>
        <taxon>Portunidae</taxon>
        <taxon>Portuninae</taxon>
        <taxon>Portunus</taxon>
    </lineage>
</organism>
<dbReference type="AlphaFoldDB" id="A0A5B7EYQ4"/>